<keyword evidence="3" id="KW-0832">Ubl conjugation</keyword>
<evidence type="ECO:0000256" key="4">
    <source>
        <dbReference type="ARBA" id="ARBA00023242"/>
    </source>
</evidence>
<evidence type="ECO:0000313" key="7">
    <source>
        <dbReference type="EnsemblMetazoa" id="AALFPA23_016529.P24096"/>
    </source>
</evidence>
<dbReference type="EnsemblMetazoa" id="AALFPA23_016529.R24096">
    <property type="protein sequence ID" value="AALFPA23_016529.P24096"/>
    <property type="gene ID" value="AALFPA23_016529"/>
</dbReference>
<protein>
    <recommendedName>
        <fullName evidence="9">Fanconi anemia group D2 protein</fullName>
    </recommendedName>
</protein>
<evidence type="ECO:0000256" key="2">
    <source>
        <dbReference type="ARBA" id="ARBA00022499"/>
    </source>
</evidence>
<comment type="similarity">
    <text evidence="5">Belongs to the Fanconi anemia protein FANCD2 family.</text>
</comment>
<dbReference type="InterPro" id="IPR029448">
    <property type="entry name" value="FANCD2"/>
</dbReference>
<dbReference type="PANTHER" id="PTHR32086:SF0">
    <property type="entry name" value="FANCONI ANEMIA GROUP D2 PROTEIN"/>
    <property type="match status" value="1"/>
</dbReference>
<evidence type="ECO:0000256" key="5">
    <source>
        <dbReference type="ARBA" id="ARBA00093456"/>
    </source>
</evidence>
<evidence type="ECO:0008006" key="9">
    <source>
        <dbReference type="Google" id="ProtNLM"/>
    </source>
</evidence>
<feature type="region of interest" description="Disordered" evidence="6">
    <location>
        <begin position="23"/>
        <end position="62"/>
    </location>
</feature>
<dbReference type="GeneID" id="109416413"/>
<evidence type="ECO:0000313" key="8">
    <source>
        <dbReference type="Proteomes" id="UP000069940"/>
    </source>
</evidence>
<evidence type="ECO:0000256" key="3">
    <source>
        <dbReference type="ARBA" id="ARBA00022843"/>
    </source>
</evidence>
<accession>A0ABM1ZA42</accession>
<feature type="compositionally biased region" description="Low complexity" evidence="6">
    <location>
        <begin position="43"/>
        <end position="53"/>
    </location>
</feature>
<keyword evidence="8" id="KW-1185">Reference proteome</keyword>
<sequence length="1426" mass="161343">MFKNRKSTLLAKKSSELSAIREAVSDASATATSPSQKIRRLDSAGAAAAFPPTEADDDPFGSQFSVPASQMNSQRRYLSQRSNLQKSQSARTSRRMPTNYFESVLLKCQLDLDADPASVVLRCEPIGFVRTLRNMLRGSGDYPKNIKDFVHGLEQASKNRDSFRKLLECCQMQSQTSGEVRPIQESVMKMLLCVDFMQEELIRMLFGYVERVAEEEVGVNMIGLVLSQIKFIDHTAHGGLVFDKYFEVLGRTRNAQLLREAIGALEDVIDVPKQDMAFRKILELFPRAGDLFSVTNVTVFCEMSLSGATLRMTRQKMVDFVEAGCAVDIYPLLVRFMLKFNSNEVDGLHENIREIRLIVDSLVRVGLDSSVEKCLREIFQIIYQALTVSAVLYEAWVKFCRLLTDEESHMALDLLVLLMMLTVNEIKSNAIQKILINKIKKGHLAISHMKTLTKDFGCVLNVHMDCVLDFVESCLKERQADVCEFGVLSMSYLFSANNLNNRMVLNKLVGFMCEMALINEGQRNDHLIATCMNALSSIYESYPNDIRNNAHILLKIMDISMDLNLQQYRTAVSLICEAIHVPDRPLNDNETWDSLNIVIKKQLLSNNKVVKKKGVIGVVRLIRHLLKTSTGNEELPNTFDSDRTIDTVSDIPTASGREIGNMMNMLFTSANESSDILALCYDELAEMLHDFERKFGKPEKAFTIWLCDVLTNEFQNYFIIEEIPQGDVVQYSKKLCINDAADLENTNAEAYAIAVNITENMLAYNSRYSTMCFFLSMFKLVKALQLIRYDGNLESINALLGCAIVVPSFYDEPDEKHLVETFEEDVCRQLLDAYFYIANWFRELINAFVLQPDQLIHRKVLERITALVQLERRLAALLRTVDFDYFPPICDFSDDTQKKSLRSAKESSSKQNITLNATTKTQLDSTAKPRPSESSEFDGETLFVRYRRGFRSIDCQVIQLFRESVLLSHTLPSDKLGECLGLIEYRFLLETFATEIEAKTGSRLKLSDLLEVLPSIVDNYTKINTKRRDVQHSTDPDLQSEYKALTCCSNLSLRLFTGILLSVNNSKPVIQHKALQAFNKLADSSDKSCQTDEDLVELILSTELTHKNAFKDLNNAHCLYKFGCALNRVFPNPNNPSTIATFCQKFVCSHFVPKTGTALQLSQLLQGLFTVVDFPKIKRLTKALADDLTSSKTDDKLFSGLQRSQYALLFKELTKSFIKCVQSELRSRRTTVQKFVLWEQSSEILKQFSEVSKHADNFKIYSCYMRYSHTYLKLFQQSGLRTMEDILKVSADRVSHLLSTLQHSTRYLHNICCHSKNTKQNSLAAQIPFIRETVENLIYSVKAVLAANDCASVFWMGNLKNKDLKGDLIVSQLDAAENELEMSDPDSDIADFLSDGDDDDGEERPAAAVALGKGGSEGKSSQSKCF</sequence>
<keyword evidence="2" id="KW-1017">Isopeptide bond</keyword>
<comment type="subcellular location">
    <subcellularLocation>
        <location evidence="1">Nucleus</location>
    </subcellularLocation>
</comment>
<dbReference type="RefSeq" id="XP_019546023.3">
    <property type="nucleotide sequence ID" value="XM_019690478.3"/>
</dbReference>
<feature type="region of interest" description="Disordered" evidence="6">
    <location>
        <begin position="1380"/>
        <end position="1405"/>
    </location>
</feature>
<dbReference type="PANTHER" id="PTHR32086">
    <property type="entry name" value="FANCONI ANEMIA GROUP D2 PROTEIN"/>
    <property type="match status" value="1"/>
</dbReference>
<name>A0ABM1ZA42_AEDAL</name>
<keyword evidence="4" id="KW-0539">Nucleus</keyword>
<feature type="compositionally biased region" description="Polar residues" evidence="6">
    <location>
        <begin position="27"/>
        <end position="36"/>
    </location>
</feature>
<dbReference type="Proteomes" id="UP000069940">
    <property type="component" value="Unassembled WGS sequence"/>
</dbReference>
<organism evidence="7 8">
    <name type="scientific">Aedes albopictus</name>
    <name type="common">Asian tiger mosquito</name>
    <name type="synonym">Stegomyia albopicta</name>
    <dbReference type="NCBI Taxonomy" id="7160"/>
    <lineage>
        <taxon>Eukaryota</taxon>
        <taxon>Metazoa</taxon>
        <taxon>Ecdysozoa</taxon>
        <taxon>Arthropoda</taxon>
        <taxon>Hexapoda</taxon>
        <taxon>Insecta</taxon>
        <taxon>Pterygota</taxon>
        <taxon>Neoptera</taxon>
        <taxon>Endopterygota</taxon>
        <taxon>Diptera</taxon>
        <taxon>Nematocera</taxon>
        <taxon>Culicoidea</taxon>
        <taxon>Culicidae</taxon>
        <taxon>Culicinae</taxon>
        <taxon>Aedini</taxon>
        <taxon>Aedes</taxon>
        <taxon>Stegomyia</taxon>
    </lineage>
</organism>
<dbReference type="SUPFAM" id="SSF48371">
    <property type="entry name" value="ARM repeat"/>
    <property type="match status" value="1"/>
</dbReference>
<dbReference type="InterPro" id="IPR016024">
    <property type="entry name" value="ARM-type_fold"/>
</dbReference>
<evidence type="ECO:0000256" key="1">
    <source>
        <dbReference type="ARBA" id="ARBA00004123"/>
    </source>
</evidence>
<proteinExistence type="inferred from homology"/>
<reference evidence="7" key="2">
    <citation type="submission" date="2025-05" db="UniProtKB">
        <authorList>
            <consortium name="EnsemblMetazoa"/>
        </authorList>
    </citation>
    <scope>IDENTIFICATION</scope>
    <source>
        <strain evidence="7">Foshan</strain>
    </source>
</reference>
<dbReference type="Pfam" id="PF14631">
    <property type="entry name" value="FancD2"/>
    <property type="match status" value="2"/>
</dbReference>
<reference evidence="8" key="1">
    <citation type="journal article" date="2015" name="Proc. Natl. Acad. Sci. U.S.A.">
        <title>Genome sequence of the Asian Tiger mosquito, Aedes albopictus, reveals insights into its biology, genetics, and evolution.</title>
        <authorList>
            <person name="Chen X.G."/>
            <person name="Jiang X."/>
            <person name="Gu J."/>
            <person name="Xu M."/>
            <person name="Wu Y."/>
            <person name="Deng Y."/>
            <person name="Zhang C."/>
            <person name="Bonizzoni M."/>
            <person name="Dermauw W."/>
            <person name="Vontas J."/>
            <person name="Armbruster P."/>
            <person name="Huang X."/>
            <person name="Yang Y."/>
            <person name="Zhang H."/>
            <person name="He W."/>
            <person name="Peng H."/>
            <person name="Liu Y."/>
            <person name="Wu K."/>
            <person name="Chen J."/>
            <person name="Lirakis M."/>
            <person name="Topalis P."/>
            <person name="Van Leeuwen T."/>
            <person name="Hall A.B."/>
            <person name="Jiang X."/>
            <person name="Thorpe C."/>
            <person name="Mueller R.L."/>
            <person name="Sun C."/>
            <person name="Waterhouse R.M."/>
            <person name="Yan G."/>
            <person name="Tu Z.J."/>
            <person name="Fang X."/>
            <person name="James A.A."/>
        </authorList>
    </citation>
    <scope>NUCLEOTIDE SEQUENCE [LARGE SCALE GENOMIC DNA]</scope>
    <source>
        <strain evidence="8">Foshan</strain>
    </source>
</reference>
<feature type="compositionally biased region" description="Acidic residues" evidence="6">
    <location>
        <begin position="1380"/>
        <end position="1402"/>
    </location>
</feature>
<evidence type="ECO:0000256" key="6">
    <source>
        <dbReference type="SAM" id="MobiDB-lite"/>
    </source>
</evidence>